<dbReference type="PROSITE" id="PS50075">
    <property type="entry name" value="CARRIER"/>
    <property type="match status" value="1"/>
</dbReference>
<dbReference type="RefSeq" id="WP_249301397.1">
    <property type="nucleotide sequence ID" value="NZ_CP060634.1"/>
</dbReference>
<gene>
    <name evidence="2" type="ORF">H9Q78_09875</name>
</gene>
<dbReference type="SUPFAM" id="SSF47336">
    <property type="entry name" value="ACP-like"/>
    <property type="match status" value="1"/>
</dbReference>
<name>A0A7G9G1S9_9FIRM</name>
<accession>A0A7G9G1S9</accession>
<reference evidence="2 3" key="1">
    <citation type="submission" date="2020-08" db="EMBL/GenBank/DDBJ databases">
        <authorList>
            <person name="Liu C."/>
            <person name="Sun Q."/>
        </authorList>
    </citation>
    <scope>NUCLEOTIDE SEQUENCE [LARGE SCALE GENOMIC DNA]</scope>
    <source>
        <strain evidence="2 3">NSJ-38</strain>
    </source>
</reference>
<proteinExistence type="predicted"/>
<dbReference type="InterPro" id="IPR009081">
    <property type="entry name" value="PP-bd_ACP"/>
</dbReference>
<dbReference type="KEGG" id="qdo:H9Q78_09875"/>
<dbReference type="InterPro" id="IPR036736">
    <property type="entry name" value="ACP-like_sf"/>
</dbReference>
<dbReference type="EMBL" id="CP060634">
    <property type="protein sequence ID" value="QNM04761.1"/>
    <property type="molecule type" value="Genomic_DNA"/>
</dbReference>
<evidence type="ECO:0000313" key="3">
    <source>
        <dbReference type="Proteomes" id="UP000515823"/>
    </source>
</evidence>
<sequence length="85" mass="10087">MEVWNIITQKIEDIKDVTVPITRESHLYTDLGFDSLAFVSLLFRLEEDFQISFGITEIEQCLQAGRLSELMESKIRERERVRRRP</sequence>
<feature type="domain" description="Carrier" evidence="1">
    <location>
        <begin position="1"/>
        <end position="75"/>
    </location>
</feature>
<dbReference type="Pfam" id="PF00550">
    <property type="entry name" value="PP-binding"/>
    <property type="match status" value="1"/>
</dbReference>
<dbReference type="Gene3D" id="1.10.1200.10">
    <property type="entry name" value="ACP-like"/>
    <property type="match status" value="1"/>
</dbReference>
<evidence type="ECO:0000259" key="1">
    <source>
        <dbReference type="PROSITE" id="PS50075"/>
    </source>
</evidence>
<dbReference type="Proteomes" id="UP000515823">
    <property type="component" value="Chromosome"/>
</dbReference>
<dbReference type="AlphaFoldDB" id="A0A7G9G1S9"/>
<protein>
    <submittedName>
        <fullName evidence="2">Acyl carrier protein</fullName>
    </submittedName>
</protein>
<organism evidence="2 3">
    <name type="scientific">Qiania dongpingensis</name>
    <dbReference type="NCBI Taxonomy" id="2763669"/>
    <lineage>
        <taxon>Bacteria</taxon>
        <taxon>Bacillati</taxon>
        <taxon>Bacillota</taxon>
        <taxon>Clostridia</taxon>
        <taxon>Lachnospirales</taxon>
        <taxon>Lachnospiraceae</taxon>
        <taxon>Qiania</taxon>
    </lineage>
</organism>
<keyword evidence="3" id="KW-1185">Reference proteome</keyword>
<evidence type="ECO:0000313" key="2">
    <source>
        <dbReference type="EMBL" id="QNM04761.1"/>
    </source>
</evidence>